<sequence length="492" mass="50667">MTQIPTESPARPDALQPQPARGRFPALDRYFRITERGSSLARELRGGLTTFMAMAYILLLNPIILSVADVGGHHLGHAQVTTATAAAAAVTTILLGVVGNAPLAAAAGLSVSSTLAVVMVPHVTWPQAMGLCAIYGFLIVLMVVSGLREKIMNGIPLPLKHAITIGIGLFIALIGLVNAGFVSRVPDADHSDSPVQLGSIGNLTGWPVVVFAVTLLTIFVLQTRKVPGAILIGIVAGTVLSVVLNAVVDIPAAAWGLSVPSWPGNPIAAPDFGLFGHVDLFGAFGSHGMGALSAGFAVFTLVLAGFFDAMATIIGIGTEAGLADEQGRMPGLSKALFIDGAGGMIGGVAGASGQTVFIESATGVGEGARTGLSSVVTGLVFALMLFFTPLAGMVPGQVAAAALVVIGSMMLSQARHIEWADREVAIPAFLTVVLMPFTYSITAGVGAGVVAWCVIKAGRGRWREPGLLMWALTAVFLVFFALHPIKLWLGVS</sequence>
<feature type="transmembrane region" description="Helical" evidence="8">
    <location>
        <begin position="398"/>
        <end position="417"/>
    </location>
</feature>
<proteinExistence type="inferred from homology"/>
<keyword evidence="6 8" id="KW-0472">Membrane</keyword>
<name>A0ABW1FZD2_9ACTN</name>
<feature type="transmembrane region" description="Helical" evidence="8">
    <location>
        <begin position="294"/>
        <end position="316"/>
    </location>
</feature>
<feature type="transmembrane region" description="Helical" evidence="8">
    <location>
        <begin position="128"/>
        <end position="147"/>
    </location>
</feature>
<protein>
    <submittedName>
        <fullName evidence="9">NCS2 family permease</fullName>
    </submittedName>
</protein>
<keyword evidence="3" id="KW-0813">Transport</keyword>
<evidence type="ECO:0000256" key="2">
    <source>
        <dbReference type="ARBA" id="ARBA00005697"/>
    </source>
</evidence>
<feature type="transmembrane region" description="Helical" evidence="8">
    <location>
        <begin position="370"/>
        <end position="391"/>
    </location>
</feature>
<keyword evidence="4 8" id="KW-0812">Transmembrane</keyword>
<feature type="transmembrane region" description="Helical" evidence="8">
    <location>
        <begin position="336"/>
        <end position="358"/>
    </location>
</feature>
<dbReference type="InterPro" id="IPR045018">
    <property type="entry name" value="Azg-like"/>
</dbReference>
<dbReference type="Proteomes" id="UP001596174">
    <property type="component" value="Unassembled WGS sequence"/>
</dbReference>
<evidence type="ECO:0000256" key="4">
    <source>
        <dbReference type="ARBA" id="ARBA00022692"/>
    </source>
</evidence>
<evidence type="ECO:0000256" key="5">
    <source>
        <dbReference type="ARBA" id="ARBA00022989"/>
    </source>
</evidence>
<dbReference type="Pfam" id="PF00860">
    <property type="entry name" value="Xan_ur_permease"/>
    <property type="match status" value="1"/>
</dbReference>
<dbReference type="EMBL" id="JBHSQJ010000045">
    <property type="protein sequence ID" value="MFC5907875.1"/>
    <property type="molecule type" value="Genomic_DNA"/>
</dbReference>
<evidence type="ECO:0000313" key="10">
    <source>
        <dbReference type="Proteomes" id="UP001596174"/>
    </source>
</evidence>
<feature type="transmembrane region" description="Helical" evidence="8">
    <location>
        <begin position="467"/>
        <end position="489"/>
    </location>
</feature>
<dbReference type="InterPro" id="IPR006043">
    <property type="entry name" value="NCS2"/>
</dbReference>
<evidence type="ECO:0000256" key="7">
    <source>
        <dbReference type="SAM" id="MobiDB-lite"/>
    </source>
</evidence>
<dbReference type="PANTHER" id="PTHR43337:SF1">
    <property type="entry name" value="XANTHINE_URACIL PERMEASE C887.17-RELATED"/>
    <property type="match status" value="1"/>
</dbReference>
<evidence type="ECO:0000256" key="3">
    <source>
        <dbReference type="ARBA" id="ARBA00022448"/>
    </source>
</evidence>
<feature type="transmembrane region" description="Helical" evidence="8">
    <location>
        <begin position="159"/>
        <end position="183"/>
    </location>
</feature>
<evidence type="ECO:0000256" key="1">
    <source>
        <dbReference type="ARBA" id="ARBA00004127"/>
    </source>
</evidence>
<comment type="subcellular location">
    <subcellularLocation>
        <location evidence="1">Endomembrane system</location>
        <topology evidence="1">Multi-pass membrane protein</topology>
    </subcellularLocation>
</comment>
<keyword evidence="5 8" id="KW-1133">Transmembrane helix</keyword>
<evidence type="ECO:0000256" key="8">
    <source>
        <dbReference type="SAM" id="Phobius"/>
    </source>
</evidence>
<gene>
    <name evidence="9" type="ORF">ACFP3V_11685</name>
</gene>
<evidence type="ECO:0000256" key="6">
    <source>
        <dbReference type="ARBA" id="ARBA00023136"/>
    </source>
</evidence>
<feature type="transmembrane region" description="Helical" evidence="8">
    <location>
        <begin position="46"/>
        <end position="68"/>
    </location>
</feature>
<reference evidence="10" key="1">
    <citation type="journal article" date="2019" name="Int. J. Syst. Evol. Microbiol.">
        <title>The Global Catalogue of Microorganisms (GCM) 10K type strain sequencing project: providing services to taxonomists for standard genome sequencing and annotation.</title>
        <authorList>
            <consortium name="The Broad Institute Genomics Platform"/>
            <consortium name="The Broad Institute Genome Sequencing Center for Infectious Disease"/>
            <person name="Wu L."/>
            <person name="Ma J."/>
        </authorList>
    </citation>
    <scope>NUCLEOTIDE SEQUENCE [LARGE SCALE GENOMIC DNA]</scope>
    <source>
        <strain evidence="10">JCM 4816</strain>
    </source>
</reference>
<evidence type="ECO:0000313" key="9">
    <source>
        <dbReference type="EMBL" id="MFC5907875.1"/>
    </source>
</evidence>
<dbReference type="PANTHER" id="PTHR43337">
    <property type="entry name" value="XANTHINE/URACIL PERMEASE C887.17-RELATED"/>
    <property type="match status" value="1"/>
</dbReference>
<comment type="caution">
    <text evidence="9">The sequence shown here is derived from an EMBL/GenBank/DDBJ whole genome shotgun (WGS) entry which is preliminary data.</text>
</comment>
<feature type="transmembrane region" description="Helical" evidence="8">
    <location>
        <begin position="203"/>
        <end position="221"/>
    </location>
</feature>
<keyword evidence="10" id="KW-1185">Reference proteome</keyword>
<comment type="similarity">
    <text evidence="2">Belongs to the nucleobase:cation symporter-2 (NCS2) (TC 2.A.40) family. Azg-like subfamily.</text>
</comment>
<feature type="region of interest" description="Disordered" evidence="7">
    <location>
        <begin position="1"/>
        <end position="21"/>
    </location>
</feature>
<feature type="transmembrane region" description="Helical" evidence="8">
    <location>
        <begin position="429"/>
        <end position="455"/>
    </location>
</feature>
<organism evidence="9 10">
    <name type="scientific">Streptacidiphilus monticola</name>
    <dbReference type="NCBI Taxonomy" id="2161674"/>
    <lineage>
        <taxon>Bacteria</taxon>
        <taxon>Bacillati</taxon>
        <taxon>Actinomycetota</taxon>
        <taxon>Actinomycetes</taxon>
        <taxon>Kitasatosporales</taxon>
        <taxon>Streptomycetaceae</taxon>
        <taxon>Streptacidiphilus</taxon>
    </lineage>
</organism>
<dbReference type="RefSeq" id="WP_380582738.1">
    <property type="nucleotide sequence ID" value="NZ_JBHSQJ010000045.1"/>
</dbReference>
<accession>A0ABW1FZD2</accession>
<feature type="transmembrane region" description="Helical" evidence="8">
    <location>
        <begin position="228"/>
        <end position="248"/>
    </location>
</feature>